<name>A0A5B8XNT4_9DELT</name>
<dbReference type="Proteomes" id="UP000321595">
    <property type="component" value="Chromosome"/>
</dbReference>
<sequence length="390" mass="42611">MVLKLLGVSIGRRHESGTTWYLQGNSGGLLLDAGANATQEIEDVGLIFVSHAHVDHVGALIDLVERFPRARRVASVQTLRSLEAVLVNELKMRGGKIGRAHAIVDTFEPKKFHAPFVHDEFELTLLPAGHVPGSSMLLVERKAPAHRLLYTGDWSPFQMPGIEPVFWPGDVDTLILESALAAHHELDGYSFEEAIQTLGSLSGALILASPVGEARLVWESLKGRDGFCVHENLRSFLPEADFGLTHDCVRTLEQGGVVLAAGKELDFNTPSRALVQSIIGDATKSVRIVNGVKSRSLGDQFLHAGNRAKVQGLGRRRVQASILELTLHAPPVHLMRAVEDLAPSRVVLTHQDEKVLHAFKRKLGKHLEGKANPEIIVPSKAYIDLERLPA</sequence>
<keyword evidence="3" id="KW-1185">Reference proteome</keyword>
<dbReference type="InterPro" id="IPR001279">
    <property type="entry name" value="Metallo-B-lactamas"/>
</dbReference>
<evidence type="ECO:0000313" key="2">
    <source>
        <dbReference type="EMBL" id="QED27194.1"/>
    </source>
</evidence>
<protein>
    <submittedName>
        <fullName evidence="2">MBL fold metallo-hydrolase</fullName>
    </submittedName>
</protein>
<dbReference type="EMBL" id="CP042467">
    <property type="protein sequence ID" value="QED27194.1"/>
    <property type="molecule type" value="Genomic_DNA"/>
</dbReference>
<dbReference type="Pfam" id="PF00753">
    <property type="entry name" value="Lactamase_B"/>
    <property type="match status" value="1"/>
</dbReference>
<dbReference type="Gene3D" id="3.60.15.10">
    <property type="entry name" value="Ribonuclease Z/Hydroxyacylglutathione hydrolase-like"/>
    <property type="match status" value="1"/>
</dbReference>
<feature type="domain" description="Metallo-beta-lactamase" evidence="1">
    <location>
        <begin position="16"/>
        <end position="210"/>
    </location>
</feature>
<keyword evidence="2" id="KW-0378">Hydrolase</keyword>
<evidence type="ECO:0000313" key="3">
    <source>
        <dbReference type="Proteomes" id="UP000321595"/>
    </source>
</evidence>
<dbReference type="SMART" id="SM00849">
    <property type="entry name" value="Lactamase_B"/>
    <property type="match status" value="1"/>
</dbReference>
<organism evidence="2 3">
    <name type="scientific">Microvenator marinus</name>
    <dbReference type="NCBI Taxonomy" id="2600177"/>
    <lineage>
        <taxon>Bacteria</taxon>
        <taxon>Deltaproteobacteria</taxon>
        <taxon>Bradymonadales</taxon>
        <taxon>Microvenatoraceae</taxon>
        <taxon>Microvenator</taxon>
    </lineage>
</organism>
<accession>A0A5B8XNT4</accession>
<dbReference type="GO" id="GO:0016787">
    <property type="term" value="F:hydrolase activity"/>
    <property type="evidence" value="ECO:0007669"/>
    <property type="project" value="UniProtKB-KW"/>
</dbReference>
<evidence type="ECO:0000259" key="1">
    <source>
        <dbReference type="SMART" id="SM00849"/>
    </source>
</evidence>
<dbReference type="KEGG" id="bbae:FRD01_08050"/>
<gene>
    <name evidence="2" type="ORF">FRD01_08050</name>
</gene>
<dbReference type="OrthoDB" id="9803916at2"/>
<dbReference type="InterPro" id="IPR050698">
    <property type="entry name" value="MBL"/>
</dbReference>
<dbReference type="GO" id="GO:0004521">
    <property type="term" value="F:RNA endonuclease activity"/>
    <property type="evidence" value="ECO:0007669"/>
    <property type="project" value="TreeGrafter"/>
</dbReference>
<reference evidence="2 3" key="1">
    <citation type="submission" date="2019-08" db="EMBL/GenBank/DDBJ databases">
        <authorList>
            <person name="Liang Q."/>
        </authorList>
    </citation>
    <scope>NUCLEOTIDE SEQUENCE [LARGE SCALE GENOMIC DNA]</scope>
    <source>
        <strain evidence="2 3">V1718</strain>
    </source>
</reference>
<dbReference type="PANTHER" id="PTHR11203:SF37">
    <property type="entry name" value="INTEGRATOR COMPLEX SUBUNIT 11"/>
    <property type="match status" value="1"/>
</dbReference>
<dbReference type="InterPro" id="IPR036866">
    <property type="entry name" value="RibonucZ/Hydroxyglut_hydro"/>
</dbReference>
<proteinExistence type="predicted"/>
<dbReference type="SUPFAM" id="SSF56281">
    <property type="entry name" value="Metallo-hydrolase/oxidoreductase"/>
    <property type="match status" value="1"/>
</dbReference>
<dbReference type="PANTHER" id="PTHR11203">
    <property type="entry name" value="CLEAVAGE AND POLYADENYLATION SPECIFICITY FACTOR FAMILY MEMBER"/>
    <property type="match status" value="1"/>
</dbReference>
<dbReference type="AlphaFoldDB" id="A0A5B8XNT4"/>